<dbReference type="InterPro" id="IPR005495">
    <property type="entry name" value="LptG/LptF_permease"/>
</dbReference>
<reference evidence="10 11" key="1">
    <citation type="submission" date="2024-11" db="EMBL/GenBank/DDBJ databases">
        <title>First Report of Moraxella oculi in Brazil in an Infectious Bovine Keratoconjunctivitis Outbreak.</title>
        <authorList>
            <person name="Carvalho C.V."/>
            <person name="Domingues R."/>
            <person name="Coutinho C."/>
            <person name="Honorio N.T.B.S."/>
            <person name="Faza D.R.L.R."/>
            <person name="Carvalho W.A."/>
            <person name="Machado A.B.F."/>
            <person name="Martins M.F."/>
            <person name="Gaspar E.B."/>
        </authorList>
    </citation>
    <scope>NUCLEOTIDE SEQUENCE [LARGE SCALE GENOMIC DNA]</scope>
    <source>
        <strain evidence="10 11">2117LE</strain>
    </source>
</reference>
<evidence type="ECO:0000313" key="11">
    <source>
        <dbReference type="Proteomes" id="UP001624684"/>
    </source>
</evidence>
<dbReference type="InterPro" id="IPR030923">
    <property type="entry name" value="LptG"/>
</dbReference>
<evidence type="ECO:0000256" key="5">
    <source>
        <dbReference type="ARBA" id="ARBA00022692"/>
    </source>
</evidence>
<sequence>MMRSYILARYVIRAVFWAMLGAVVGLWLLQMVFAYLSELENIKESYTLVDALKFIAYRSPYFLVQFIPTGALLGTVIGLGLLANNSELVSMQASGVSKSGIIGWAMMPASLFVAISLITSQFVLPITNQKADAVSVGKPIDRLASVNGYWSVSEHDGVQDIIYISYADSEGGLGEVKSYTLHEGSLIAAMRAGSGSHTNAKNDTRYTWQLNDVNAIDVGVKGVSQNRERTTTLTLPIAPSDVHLLTRKPDDMSLTDLYAHRQLMRHQGVPSLRHELIFWQKLLSPFAVLSLVLVASSFVFGSLRSQGLGLRIVLALLTGLLFSYLTDLMGFIALAAKLSPFMMSLLPIVISALAGMYLLQRRR</sequence>
<feature type="transmembrane region" description="Helical" evidence="9">
    <location>
        <begin position="62"/>
        <end position="83"/>
    </location>
</feature>
<feature type="transmembrane region" description="Helical" evidence="9">
    <location>
        <begin position="312"/>
        <end position="335"/>
    </location>
</feature>
<dbReference type="EMBL" id="JBJJXE010000008">
    <property type="protein sequence ID" value="MFL1732581.1"/>
    <property type="molecule type" value="Genomic_DNA"/>
</dbReference>
<evidence type="ECO:0000313" key="10">
    <source>
        <dbReference type="EMBL" id="MFL1732581.1"/>
    </source>
</evidence>
<keyword evidence="4" id="KW-1003">Cell membrane</keyword>
<evidence type="ECO:0000256" key="7">
    <source>
        <dbReference type="ARBA" id="ARBA00023136"/>
    </source>
</evidence>
<evidence type="ECO:0000256" key="6">
    <source>
        <dbReference type="ARBA" id="ARBA00022989"/>
    </source>
</evidence>
<keyword evidence="7 9" id="KW-0472">Membrane</keyword>
<accession>A0ABW8U623</accession>
<evidence type="ECO:0000256" key="3">
    <source>
        <dbReference type="ARBA" id="ARBA00007725"/>
    </source>
</evidence>
<comment type="subunit">
    <text evidence="8">Component of the lipopolysaccharide transport and assembly complex. The LptBFG transporter is composed of two ATP-binding proteins (LptB) and two transmembrane proteins (LptF and LptG).</text>
</comment>
<gene>
    <name evidence="10" type="primary">lptG</name>
    <name evidence="10" type="ORF">ACJHVH_06175</name>
</gene>
<protein>
    <submittedName>
        <fullName evidence="10">LPS export ABC transporter permease LptG</fullName>
    </submittedName>
</protein>
<comment type="caution">
    <text evidence="10">The sequence shown here is derived from an EMBL/GenBank/DDBJ whole genome shotgun (WGS) entry which is preliminary data.</text>
</comment>
<feature type="transmembrane region" description="Helical" evidence="9">
    <location>
        <begin position="341"/>
        <end position="359"/>
    </location>
</feature>
<dbReference type="NCBIfam" id="TIGR04408">
    <property type="entry name" value="LptG_lptG"/>
    <property type="match status" value="1"/>
</dbReference>
<dbReference type="Proteomes" id="UP001624684">
    <property type="component" value="Unassembled WGS sequence"/>
</dbReference>
<evidence type="ECO:0000256" key="2">
    <source>
        <dbReference type="ARBA" id="ARBA00004651"/>
    </source>
</evidence>
<comment type="similarity">
    <text evidence="3">Belongs to the LptF/LptG family.</text>
</comment>
<comment type="subcellular location">
    <subcellularLocation>
        <location evidence="2">Cell membrane</location>
        <topology evidence="2">Multi-pass membrane protein</topology>
    </subcellularLocation>
</comment>
<feature type="transmembrane region" description="Helical" evidence="9">
    <location>
        <begin position="104"/>
        <end position="124"/>
    </location>
</feature>
<proteinExistence type="inferred from homology"/>
<comment type="function">
    <text evidence="1">Part of the ABC transporter complex LptBFG involved in the translocation of lipopolysaccharide (LPS) from the inner membrane to the outer membrane.</text>
</comment>
<keyword evidence="11" id="KW-1185">Reference proteome</keyword>
<feature type="transmembrane region" description="Helical" evidence="9">
    <location>
        <begin position="282"/>
        <end position="300"/>
    </location>
</feature>
<name>A0ABW8U623_9GAMM</name>
<dbReference type="RefSeq" id="WP_407069161.1">
    <property type="nucleotide sequence ID" value="NZ_JBJJXE010000008.1"/>
</dbReference>
<keyword evidence="5 9" id="KW-0812">Transmembrane</keyword>
<evidence type="ECO:0000256" key="8">
    <source>
        <dbReference type="ARBA" id="ARBA00026081"/>
    </source>
</evidence>
<evidence type="ECO:0000256" key="1">
    <source>
        <dbReference type="ARBA" id="ARBA00002265"/>
    </source>
</evidence>
<evidence type="ECO:0000256" key="9">
    <source>
        <dbReference type="SAM" id="Phobius"/>
    </source>
</evidence>
<dbReference type="PANTHER" id="PTHR33529:SF2">
    <property type="entry name" value="LIPOPOLYSACCHARIDE EXPORT SYSTEM PERMEASE PROTEIN LPTG"/>
    <property type="match status" value="1"/>
</dbReference>
<keyword evidence="6 9" id="KW-1133">Transmembrane helix</keyword>
<organism evidence="10 11">
    <name type="scientific">Moraxella oculi</name>
    <dbReference type="NCBI Taxonomy" id="2940516"/>
    <lineage>
        <taxon>Bacteria</taxon>
        <taxon>Pseudomonadati</taxon>
        <taxon>Pseudomonadota</taxon>
        <taxon>Gammaproteobacteria</taxon>
        <taxon>Moraxellales</taxon>
        <taxon>Moraxellaceae</taxon>
        <taxon>Moraxella</taxon>
    </lineage>
</organism>
<evidence type="ECO:0000256" key="4">
    <source>
        <dbReference type="ARBA" id="ARBA00022475"/>
    </source>
</evidence>
<feature type="transmembrane region" description="Helical" evidence="9">
    <location>
        <begin position="12"/>
        <end position="36"/>
    </location>
</feature>
<dbReference type="PANTHER" id="PTHR33529">
    <property type="entry name" value="SLR0882 PROTEIN-RELATED"/>
    <property type="match status" value="1"/>
</dbReference>
<dbReference type="Pfam" id="PF03739">
    <property type="entry name" value="LptF_LptG"/>
    <property type="match status" value="1"/>
</dbReference>